<reference evidence="2" key="1">
    <citation type="journal article" date="2018" name="Nat. Microbiol.">
        <title>Leveraging single-cell genomics to expand the fungal tree of life.</title>
        <authorList>
            <person name="Ahrendt S.R."/>
            <person name="Quandt C.A."/>
            <person name="Ciobanu D."/>
            <person name="Clum A."/>
            <person name="Salamov A."/>
            <person name="Andreopoulos B."/>
            <person name="Cheng J.F."/>
            <person name="Woyke T."/>
            <person name="Pelin A."/>
            <person name="Henrissat B."/>
            <person name="Reynolds N.K."/>
            <person name="Benny G.L."/>
            <person name="Smith M.E."/>
            <person name="James T.Y."/>
            <person name="Grigoriev I.V."/>
        </authorList>
    </citation>
    <scope>NUCLEOTIDE SEQUENCE [LARGE SCALE GENOMIC DNA]</scope>
</reference>
<evidence type="ECO:0000313" key="2">
    <source>
        <dbReference type="Proteomes" id="UP000269721"/>
    </source>
</evidence>
<dbReference type="Proteomes" id="UP000269721">
    <property type="component" value="Unassembled WGS sequence"/>
</dbReference>
<organism evidence="1 2">
    <name type="scientific">Blyttiomyces helicus</name>
    <dbReference type="NCBI Taxonomy" id="388810"/>
    <lineage>
        <taxon>Eukaryota</taxon>
        <taxon>Fungi</taxon>
        <taxon>Fungi incertae sedis</taxon>
        <taxon>Chytridiomycota</taxon>
        <taxon>Chytridiomycota incertae sedis</taxon>
        <taxon>Chytridiomycetes</taxon>
        <taxon>Chytridiomycetes incertae sedis</taxon>
        <taxon>Blyttiomyces</taxon>
    </lineage>
</organism>
<sequence>MTTFSVPEFAYENHHLLLTLVTFAGHENARGFWAPALVLRLDLASSASSAVSPMPEASAPSASLKTKAVRAATHASCRDCRRERLSRELVQYRDRCKGYPSFAHQSPTLCLLEFWEGRKSKTFDRDRKGGSAPKRLTAIRLQIWGCGHVAGGGDRGMLESFGRAQEAPSTSHLLGDPAWAIFSGRPRREH</sequence>
<dbReference type="AlphaFoldDB" id="A0A4P9WPE0"/>
<proteinExistence type="predicted"/>
<accession>A0A4P9WPE0</accession>
<gene>
    <name evidence="1" type="ORF">BDK51DRAFT_29795</name>
</gene>
<keyword evidence="2" id="KW-1185">Reference proteome</keyword>
<evidence type="ECO:0000313" key="1">
    <source>
        <dbReference type="EMBL" id="RKO94185.1"/>
    </source>
</evidence>
<protein>
    <submittedName>
        <fullName evidence="1">Uncharacterized protein</fullName>
    </submittedName>
</protein>
<dbReference type="EMBL" id="KZ993981">
    <property type="protein sequence ID" value="RKO94185.1"/>
    <property type="molecule type" value="Genomic_DNA"/>
</dbReference>
<name>A0A4P9WPE0_9FUNG</name>